<feature type="domain" description="MbtH-like" evidence="1">
    <location>
        <begin position="1"/>
        <end position="51"/>
    </location>
</feature>
<dbReference type="SMART" id="SM00923">
    <property type="entry name" value="MbtH"/>
    <property type="match status" value="1"/>
</dbReference>
<dbReference type="InterPro" id="IPR037407">
    <property type="entry name" value="MLP_fam"/>
</dbReference>
<evidence type="ECO:0000313" key="3">
    <source>
        <dbReference type="Proteomes" id="UP001595868"/>
    </source>
</evidence>
<dbReference type="PANTHER" id="PTHR38444">
    <property type="entry name" value="ENTEROBACTIN BIOSYNTHESIS PROTEIN YBDZ"/>
    <property type="match status" value="1"/>
</dbReference>
<evidence type="ECO:0000313" key="2">
    <source>
        <dbReference type="EMBL" id="MFC4107934.1"/>
    </source>
</evidence>
<comment type="caution">
    <text evidence="2">The sequence shown here is derived from an EMBL/GenBank/DDBJ whole genome shotgun (WGS) entry which is preliminary data.</text>
</comment>
<gene>
    <name evidence="2" type="ORF">ACFOX0_18635</name>
</gene>
<protein>
    <submittedName>
        <fullName evidence="2">MbtH family protein</fullName>
    </submittedName>
</protein>
<keyword evidence="3" id="KW-1185">Reference proteome</keyword>
<reference evidence="3" key="1">
    <citation type="journal article" date="2019" name="Int. J. Syst. Evol. Microbiol.">
        <title>The Global Catalogue of Microorganisms (GCM) 10K type strain sequencing project: providing services to taxonomists for standard genome sequencing and annotation.</title>
        <authorList>
            <consortium name="The Broad Institute Genomics Platform"/>
            <consortium name="The Broad Institute Genome Sequencing Center for Infectious Disease"/>
            <person name="Wu L."/>
            <person name="Ma J."/>
        </authorList>
    </citation>
    <scope>NUCLEOTIDE SEQUENCE [LARGE SCALE GENOMIC DNA]</scope>
    <source>
        <strain evidence="3">2902at01</strain>
    </source>
</reference>
<dbReference type="Gene3D" id="3.90.820.10">
    <property type="entry name" value="Structural Genomics, Unknown Function 30-nov-00 1gh9 Mol_id"/>
    <property type="match status" value="1"/>
</dbReference>
<proteinExistence type="predicted"/>
<name>A0ABV8KPB7_9ACTN</name>
<dbReference type="Pfam" id="PF03621">
    <property type="entry name" value="MbtH"/>
    <property type="match status" value="1"/>
</dbReference>
<dbReference type="InterPro" id="IPR005153">
    <property type="entry name" value="MbtH-like_dom"/>
</dbReference>
<dbReference type="InterPro" id="IPR038020">
    <property type="entry name" value="MbtH-like_sf"/>
</dbReference>
<accession>A0ABV8KPB7</accession>
<dbReference type="PANTHER" id="PTHR38444:SF1">
    <property type="entry name" value="ENTEROBACTIN BIOSYNTHESIS PROTEIN YBDZ"/>
    <property type="match status" value="1"/>
</dbReference>
<organism evidence="2 3">
    <name type="scientific">Micromonospora zhanjiangensis</name>
    <dbReference type="NCBI Taxonomy" id="1522057"/>
    <lineage>
        <taxon>Bacteria</taxon>
        <taxon>Bacillati</taxon>
        <taxon>Actinomycetota</taxon>
        <taxon>Actinomycetes</taxon>
        <taxon>Micromonosporales</taxon>
        <taxon>Micromonosporaceae</taxon>
        <taxon>Micromonospora</taxon>
    </lineage>
</organism>
<evidence type="ECO:0000259" key="1">
    <source>
        <dbReference type="SMART" id="SM00923"/>
    </source>
</evidence>
<dbReference type="RefSeq" id="WP_377547534.1">
    <property type="nucleotide sequence ID" value="NZ_JBHSBN010000012.1"/>
</dbReference>
<sequence>MSDAVADDTYQVVVNHEEQYSIWPARREPPEGWRGEGTVGTKADCLAHIAEVWTDLRPLSVRAASARADAS</sequence>
<dbReference type="SUPFAM" id="SSF160582">
    <property type="entry name" value="MbtH-like"/>
    <property type="match status" value="1"/>
</dbReference>
<dbReference type="Proteomes" id="UP001595868">
    <property type="component" value="Unassembled WGS sequence"/>
</dbReference>
<dbReference type="EMBL" id="JBHSBN010000012">
    <property type="protein sequence ID" value="MFC4107934.1"/>
    <property type="molecule type" value="Genomic_DNA"/>
</dbReference>